<dbReference type="Proteomes" id="UP000006702">
    <property type="component" value="Unassembled WGS sequence"/>
</dbReference>
<protein>
    <submittedName>
        <fullName evidence="1">Uncharacterized protein</fullName>
    </submittedName>
</protein>
<proteinExistence type="predicted"/>
<dbReference type="RefSeq" id="XP_001259377.1">
    <property type="nucleotide sequence ID" value="XM_001259376.1"/>
</dbReference>
<evidence type="ECO:0000313" key="1">
    <source>
        <dbReference type="EMBL" id="EAW17480.1"/>
    </source>
</evidence>
<organism evidence="1 2">
    <name type="scientific">Neosartorya fischeri (strain ATCC 1020 / DSM 3700 / CBS 544.65 / FGSC A1164 / JCM 1740 / NRRL 181 / WB 181)</name>
    <name type="common">Aspergillus fischerianus</name>
    <dbReference type="NCBI Taxonomy" id="331117"/>
    <lineage>
        <taxon>Eukaryota</taxon>
        <taxon>Fungi</taxon>
        <taxon>Dikarya</taxon>
        <taxon>Ascomycota</taxon>
        <taxon>Pezizomycotina</taxon>
        <taxon>Eurotiomycetes</taxon>
        <taxon>Eurotiomycetidae</taxon>
        <taxon>Eurotiales</taxon>
        <taxon>Aspergillaceae</taxon>
        <taxon>Aspergillus</taxon>
        <taxon>Aspergillus subgen. Fumigati</taxon>
    </lineage>
</organism>
<accession>A1DDM3</accession>
<dbReference type="VEuPathDB" id="FungiDB:NFIA_073960"/>
<sequence length="63" mass="7099">MSSARTIQVVPLLAAVQMQTFTHPTGAWFCMHVSNYFPLQPLEQAREGAHYPRLPCPTQLQDS</sequence>
<name>A1DDM3_NEOFI</name>
<dbReference type="GeneID" id="4586138"/>
<evidence type="ECO:0000313" key="2">
    <source>
        <dbReference type="Proteomes" id="UP000006702"/>
    </source>
</evidence>
<dbReference type="HOGENOM" id="CLU_2886322_0_0_1"/>
<reference evidence="2" key="1">
    <citation type="journal article" date="2008" name="PLoS Genet.">
        <title>Genomic islands in the pathogenic filamentous fungus Aspergillus fumigatus.</title>
        <authorList>
            <person name="Fedorova N.D."/>
            <person name="Khaldi N."/>
            <person name="Joardar V.S."/>
            <person name="Maiti R."/>
            <person name="Amedeo P."/>
            <person name="Anderson M.J."/>
            <person name="Crabtree J."/>
            <person name="Silva J.C."/>
            <person name="Badger J.H."/>
            <person name="Albarraq A."/>
            <person name="Angiuoli S."/>
            <person name="Bussey H."/>
            <person name="Bowyer P."/>
            <person name="Cotty P.J."/>
            <person name="Dyer P.S."/>
            <person name="Egan A."/>
            <person name="Galens K."/>
            <person name="Fraser-Liggett C.M."/>
            <person name="Haas B.J."/>
            <person name="Inman J.M."/>
            <person name="Kent R."/>
            <person name="Lemieux S."/>
            <person name="Malavazi I."/>
            <person name="Orvis J."/>
            <person name="Roemer T."/>
            <person name="Ronning C.M."/>
            <person name="Sundaram J.P."/>
            <person name="Sutton G."/>
            <person name="Turner G."/>
            <person name="Venter J.C."/>
            <person name="White O.R."/>
            <person name="Whitty B.R."/>
            <person name="Youngman P."/>
            <person name="Wolfe K.H."/>
            <person name="Goldman G.H."/>
            <person name="Wortman J.R."/>
            <person name="Jiang B."/>
            <person name="Denning D.W."/>
            <person name="Nierman W.C."/>
        </authorList>
    </citation>
    <scope>NUCLEOTIDE SEQUENCE [LARGE SCALE GENOMIC DNA]</scope>
    <source>
        <strain evidence="2">ATCC 1020 / DSM 3700 / CBS 544.65 / FGSC A1164 / JCM 1740 / NRRL 181 / WB 181</strain>
    </source>
</reference>
<dbReference type="KEGG" id="nfi:NFIA_073960"/>
<gene>
    <name evidence="1" type="ORF">NFIA_073960</name>
</gene>
<dbReference type="EMBL" id="DS027696">
    <property type="protein sequence ID" value="EAW17480.1"/>
    <property type="molecule type" value="Genomic_DNA"/>
</dbReference>
<keyword evidence="2" id="KW-1185">Reference proteome</keyword>
<dbReference type="AlphaFoldDB" id="A1DDM3"/>